<dbReference type="Gene3D" id="3.80.10.10">
    <property type="entry name" value="Ribonuclease Inhibitor"/>
    <property type="match status" value="1"/>
</dbReference>
<dbReference type="InterPro" id="IPR050576">
    <property type="entry name" value="Cilia_flagella_integrity"/>
</dbReference>
<evidence type="ECO:0000256" key="1">
    <source>
        <dbReference type="ARBA" id="ARBA00004430"/>
    </source>
</evidence>
<dbReference type="Proteomes" id="UP000236333">
    <property type="component" value="Unassembled WGS sequence"/>
</dbReference>
<dbReference type="SUPFAM" id="SSF52058">
    <property type="entry name" value="L domain-like"/>
    <property type="match status" value="1"/>
</dbReference>
<dbReference type="PANTHER" id="PTHR45973">
    <property type="entry name" value="PROTEIN PHOSPHATASE 1 REGULATORY SUBUNIT SDS22-RELATED"/>
    <property type="match status" value="1"/>
</dbReference>
<proteinExistence type="predicted"/>
<keyword evidence="3" id="KW-0677">Repeat</keyword>
<protein>
    <submittedName>
        <fullName evidence="5">Protein phosphatase 1 regulatory subunit 7</fullName>
    </submittedName>
</protein>
<dbReference type="PROSITE" id="PS51450">
    <property type="entry name" value="LRR"/>
    <property type="match status" value="2"/>
</dbReference>
<dbReference type="PANTHER" id="PTHR45973:SF35">
    <property type="entry name" value="LEUCINE-RICH REPEAT-CONTAINING PROTEIN 43"/>
    <property type="match status" value="1"/>
</dbReference>
<reference evidence="5 6" key="1">
    <citation type="journal article" date="2017" name="Mol. Biol. Evol.">
        <title>The 4-celled Tetrabaena socialis nuclear genome reveals the essential components for genetic control of cell number at the origin of multicellularity in the volvocine lineage.</title>
        <authorList>
            <person name="Featherston J."/>
            <person name="Arakaki Y."/>
            <person name="Hanschen E.R."/>
            <person name="Ferris P.J."/>
            <person name="Michod R.E."/>
            <person name="Olson B.J.S.C."/>
            <person name="Nozaki H."/>
            <person name="Durand P.M."/>
        </authorList>
    </citation>
    <scope>NUCLEOTIDE SEQUENCE [LARGE SCALE GENOMIC DNA]</scope>
    <source>
        <strain evidence="5 6">NIES-571</strain>
    </source>
</reference>
<gene>
    <name evidence="5" type="ORF">TSOC_003990</name>
</gene>
<dbReference type="OrthoDB" id="1517790at2759"/>
<name>A0A2J8AA53_9CHLO</name>
<dbReference type="SMART" id="SM00365">
    <property type="entry name" value="LRR_SD22"/>
    <property type="match status" value="3"/>
</dbReference>
<evidence type="ECO:0000313" key="6">
    <source>
        <dbReference type="Proteomes" id="UP000236333"/>
    </source>
</evidence>
<accession>A0A2J8AA53</accession>
<evidence type="ECO:0000313" key="5">
    <source>
        <dbReference type="EMBL" id="PNH09404.1"/>
    </source>
</evidence>
<evidence type="ECO:0000256" key="3">
    <source>
        <dbReference type="ARBA" id="ARBA00022737"/>
    </source>
</evidence>
<dbReference type="InterPro" id="IPR032675">
    <property type="entry name" value="LRR_dom_sf"/>
</dbReference>
<comment type="caution">
    <text evidence="5">The sequence shown here is derived from an EMBL/GenBank/DDBJ whole genome shotgun (WGS) entry which is preliminary data.</text>
</comment>
<dbReference type="GO" id="GO:0005930">
    <property type="term" value="C:axoneme"/>
    <property type="evidence" value="ECO:0007669"/>
    <property type="project" value="UniProtKB-SubCell"/>
</dbReference>
<evidence type="ECO:0000256" key="4">
    <source>
        <dbReference type="SAM" id="MobiDB-lite"/>
    </source>
</evidence>
<keyword evidence="2" id="KW-0433">Leucine-rich repeat</keyword>
<comment type="subcellular location">
    <subcellularLocation>
        <location evidence="1">Cytoplasm</location>
        <location evidence="1">Cytoskeleton</location>
        <location evidence="1">Cilium axoneme</location>
    </subcellularLocation>
</comment>
<keyword evidence="6" id="KW-1185">Reference proteome</keyword>
<evidence type="ECO:0000256" key="2">
    <source>
        <dbReference type="ARBA" id="ARBA00022614"/>
    </source>
</evidence>
<organism evidence="5 6">
    <name type="scientific">Tetrabaena socialis</name>
    <dbReference type="NCBI Taxonomy" id="47790"/>
    <lineage>
        <taxon>Eukaryota</taxon>
        <taxon>Viridiplantae</taxon>
        <taxon>Chlorophyta</taxon>
        <taxon>core chlorophytes</taxon>
        <taxon>Chlorophyceae</taxon>
        <taxon>CS clade</taxon>
        <taxon>Chlamydomonadales</taxon>
        <taxon>Tetrabaenaceae</taxon>
        <taxon>Tetrabaena</taxon>
    </lineage>
</organism>
<sequence length="262" mass="27828">MSLNRRASGSSANDGSADSVLTRSNSLNGLTEEGIKSASQRFDLEIVFKLTWTHKGLTRITGLDKCINLVELNLTGNQITKIEGLECALQLRRLILSANKVARVEGVSQLARLEGLWLQDNRLASLESLALPQLAALPALRGLYLQNVDRSAANGVCRAAGYKAAVLAALPQLHNLDGERSPRSTNYSELASEYDVFRANPPAPKAVELPEVSPWLAGVDMEVAMGGGAGEAALQQRHAKVCVWGGRGGGETECPGPKGGTS</sequence>
<dbReference type="InterPro" id="IPR001611">
    <property type="entry name" value="Leu-rich_rpt"/>
</dbReference>
<feature type="region of interest" description="Disordered" evidence="4">
    <location>
        <begin position="1"/>
        <end position="20"/>
    </location>
</feature>
<dbReference type="EMBL" id="PGGS01000092">
    <property type="protein sequence ID" value="PNH09404.1"/>
    <property type="molecule type" value="Genomic_DNA"/>
</dbReference>
<feature type="compositionally biased region" description="Low complexity" evidence="4">
    <location>
        <begin position="7"/>
        <end position="19"/>
    </location>
</feature>
<dbReference type="AlphaFoldDB" id="A0A2J8AA53"/>